<dbReference type="KEGG" id="nib:GU926_16480"/>
<dbReference type="Pfam" id="PF13649">
    <property type="entry name" value="Methyltransf_25"/>
    <property type="match status" value="1"/>
</dbReference>
<evidence type="ECO:0000259" key="1">
    <source>
        <dbReference type="Pfam" id="PF13649"/>
    </source>
</evidence>
<dbReference type="EMBL" id="CP047897">
    <property type="protein sequence ID" value="QHL88938.1"/>
    <property type="molecule type" value="Genomic_DNA"/>
</dbReference>
<keyword evidence="2" id="KW-0808">Transferase</keyword>
<feature type="domain" description="Methyltransferase" evidence="1">
    <location>
        <begin position="46"/>
        <end position="146"/>
    </location>
</feature>
<evidence type="ECO:0000313" key="2">
    <source>
        <dbReference type="EMBL" id="QHL88938.1"/>
    </source>
</evidence>
<dbReference type="InterPro" id="IPR041698">
    <property type="entry name" value="Methyltransf_25"/>
</dbReference>
<dbReference type="Proteomes" id="UP000464214">
    <property type="component" value="Chromosome"/>
</dbReference>
<evidence type="ECO:0000313" key="3">
    <source>
        <dbReference type="Proteomes" id="UP000464214"/>
    </source>
</evidence>
<gene>
    <name evidence="2" type="ORF">GU926_16480</name>
</gene>
<dbReference type="GO" id="GO:0032259">
    <property type="term" value="P:methylation"/>
    <property type="evidence" value="ECO:0007669"/>
    <property type="project" value="UniProtKB-KW"/>
</dbReference>
<dbReference type="GO" id="GO:0008168">
    <property type="term" value="F:methyltransferase activity"/>
    <property type="evidence" value="ECO:0007669"/>
    <property type="project" value="UniProtKB-KW"/>
</dbReference>
<dbReference type="AlphaFoldDB" id="A0A6P1P3G0"/>
<dbReference type="SUPFAM" id="SSF53335">
    <property type="entry name" value="S-adenosyl-L-methionine-dependent methyltransferases"/>
    <property type="match status" value="1"/>
</dbReference>
<dbReference type="PROSITE" id="PS01330">
    <property type="entry name" value="PABS_1"/>
    <property type="match status" value="1"/>
</dbReference>
<dbReference type="Gene3D" id="3.40.50.150">
    <property type="entry name" value="Vaccinia Virus protein VP39"/>
    <property type="match status" value="1"/>
</dbReference>
<reference evidence="2 3" key="1">
    <citation type="submission" date="2020-01" db="EMBL/GenBank/DDBJ databases">
        <authorList>
            <person name="Kim M."/>
        </authorList>
    </citation>
    <scope>NUCLEOTIDE SEQUENCE [LARGE SCALE GENOMIC DNA]</scope>
    <source>
        <strain evidence="2 3">BT10</strain>
    </source>
</reference>
<accession>A0A6P1P3G0</accession>
<dbReference type="InterPro" id="IPR029063">
    <property type="entry name" value="SAM-dependent_MTases_sf"/>
</dbReference>
<proteinExistence type="predicted"/>
<keyword evidence="2" id="KW-0489">Methyltransferase</keyword>
<protein>
    <submittedName>
        <fullName evidence="2">Methyltransferase domain-containing protein</fullName>
    </submittedName>
</protein>
<organism evidence="2 3">
    <name type="scientific">Nibribacter ruber</name>
    <dbReference type="NCBI Taxonomy" id="2698458"/>
    <lineage>
        <taxon>Bacteria</taxon>
        <taxon>Pseudomonadati</taxon>
        <taxon>Bacteroidota</taxon>
        <taxon>Cytophagia</taxon>
        <taxon>Cytophagales</taxon>
        <taxon>Hymenobacteraceae</taxon>
        <taxon>Nibribacter</taxon>
    </lineage>
</organism>
<dbReference type="RefSeq" id="WP_160693807.1">
    <property type="nucleotide sequence ID" value="NZ_CP047897.1"/>
</dbReference>
<name>A0A6P1P3G0_9BACT</name>
<keyword evidence="3" id="KW-1185">Reference proteome</keyword>
<sequence>MSLVPSFPNFNGIAPLYDQLAKGVYGSAQLRAQQQYLASIPEHAQVLILGGGTGWILTEVLRLARPGHVLFLEASEKMVHLAKERLQKKSQSGLETQVEFRVGTEKDLGTEEKFHVVLTPFVLDLFAVEQARQMVQTLDQHLLTGGLWLHTDFQESDSWFKKIWQQPLLWAMYRFFGWVSQVPARRLPLFRQLFQERGYTLEEETDFYGGFICAQQYRKPGP</sequence>
<dbReference type="CDD" id="cd02440">
    <property type="entry name" value="AdoMet_MTases"/>
    <property type="match status" value="1"/>
</dbReference>
<dbReference type="InterPro" id="IPR030373">
    <property type="entry name" value="PABS_CS"/>
</dbReference>